<evidence type="ECO:0000313" key="2">
    <source>
        <dbReference type="EMBL" id="CAF3603365.1"/>
    </source>
</evidence>
<feature type="region of interest" description="Disordered" evidence="1">
    <location>
        <begin position="1"/>
        <end position="53"/>
    </location>
</feature>
<gene>
    <name evidence="2" type="ORF">OXD698_LOCUS6537</name>
</gene>
<evidence type="ECO:0000313" key="3">
    <source>
        <dbReference type="Proteomes" id="UP000663844"/>
    </source>
</evidence>
<proteinExistence type="predicted"/>
<feature type="non-terminal residue" evidence="2">
    <location>
        <position position="53"/>
    </location>
</feature>
<sequence length="53" mass="5337">MSTAPIDSGGSGGGINRILSHLSTPFTSNTTSSNITENRVTPSTASSTIPITT</sequence>
<dbReference type="EMBL" id="CAJOAZ010000285">
    <property type="protein sequence ID" value="CAF3603365.1"/>
    <property type="molecule type" value="Genomic_DNA"/>
</dbReference>
<protein>
    <submittedName>
        <fullName evidence="2">Uncharacterized protein</fullName>
    </submittedName>
</protein>
<feature type="compositionally biased region" description="Low complexity" evidence="1">
    <location>
        <begin position="23"/>
        <end position="53"/>
    </location>
</feature>
<comment type="caution">
    <text evidence="2">The sequence shown here is derived from an EMBL/GenBank/DDBJ whole genome shotgun (WGS) entry which is preliminary data.</text>
</comment>
<accession>A0A818N9Q6</accession>
<name>A0A818N9Q6_9BILA</name>
<dbReference type="AlphaFoldDB" id="A0A818N9Q6"/>
<dbReference type="Proteomes" id="UP000663844">
    <property type="component" value="Unassembled WGS sequence"/>
</dbReference>
<evidence type="ECO:0000256" key="1">
    <source>
        <dbReference type="SAM" id="MobiDB-lite"/>
    </source>
</evidence>
<reference evidence="2" key="1">
    <citation type="submission" date="2021-02" db="EMBL/GenBank/DDBJ databases">
        <authorList>
            <person name="Nowell W R."/>
        </authorList>
    </citation>
    <scope>NUCLEOTIDE SEQUENCE</scope>
</reference>
<organism evidence="2 3">
    <name type="scientific">Adineta steineri</name>
    <dbReference type="NCBI Taxonomy" id="433720"/>
    <lineage>
        <taxon>Eukaryota</taxon>
        <taxon>Metazoa</taxon>
        <taxon>Spiralia</taxon>
        <taxon>Gnathifera</taxon>
        <taxon>Rotifera</taxon>
        <taxon>Eurotatoria</taxon>
        <taxon>Bdelloidea</taxon>
        <taxon>Adinetida</taxon>
        <taxon>Adinetidae</taxon>
        <taxon>Adineta</taxon>
    </lineage>
</organism>